<evidence type="ECO:0000256" key="1">
    <source>
        <dbReference type="SAM" id="Phobius"/>
    </source>
</evidence>
<gene>
    <name evidence="2" type="ORF">BP00DRAFT_199246</name>
</gene>
<evidence type="ECO:0000313" key="3">
    <source>
        <dbReference type="Proteomes" id="UP000248817"/>
    </source>
</evidence>
<dbReference type="AlphaFoldDB" id="A0A2V5I1H9"/>
<dbReference type="Proteomes" id="UP000248817">
    <property type="component" value="Unassembled WGS sequence"/>
</dbReference>
<keyword evidence="3" id="KW-1185">Reference proteome</keyword>
<keyword evidence="1" id="KW-1133">Transmembrane helix</keyword>
<reference evidence="2 3" key="1">
    <citation type="submission" date="2018-02" db="EMBL/GenBank/DDBJ databases">
        <title>The genomes of Aspergillus section Nigri reveals drivers in fungal speciation.</title>
        <authorList>
            <consortium name="DOE Joint Genome Institute"/>
            <person name="Vesth T.C."/>
            <person name="Nybo J."/>
            <person name="Theobald S."/>
            <person name="Brandl J."/>
            <person name="Frisvad J.C."/>
            <person name="Nielsen K.F."/>
            <person name="Lyhne E.K."/>
            <person name="Kogle M.E."/>
            <person name="Kuo A."/>
            <person name="Riley R."/>
            <person name="Clum A."/>
            <person name="Nolan M."/>
            <person name="Lipzen A."/>
            <person name="Salamov A."/>
            <person name="Henrissat B."/>
            <person name="Wiebenga A."/>
            <person name="De vries R.P."/>
            <person name="Grigoriev I.V."/>
            <person name="Mortensen U.H."/>
            <person name="Andersen M.R."/>
            <person name="Baker S.E."/>
        </authorList>
    </citation>
    <scope>NUCLEOTIDE SEQUENCE [LARGE SCALE GENOMIC DNA]</scope>
    <source>
        <strain evidence="2 3">CBS 114.80</strain>
    </source>
</reference>
<keyword evidence="1" id="KW-0472">Membrane</keyword>
<evidence type="ECO:0000313" key="2">
    <source>
        <dbReference type="EMBL" id="PYI30608.1"/>
    </source>
</evidence>
<proteinExistence type="predicted"/>
<sequence length="128" mass="14794">MKKKLHRLLTRQMGPPMLFQLSCISDLLSVASMWIQADQGCEHVVKLDKTTPNSMSIFLEQLVVRYEVASSTLRPDRPLIGSHTQPPAYRWRGGRGFKVRLFSFSLFFFFHFLFVYASCAIDGEEGFW</sequence>
<accession>A0A2V5I1H9</accession>
<keyword evidence="1" id="KW-0812">Transmembrane</keyword>
<organism evidence="2 3">
    <name type="scientific">Aspergillus indologenus CBS 114.80</name>
    <dbReference type="NCBI Taxonomy" id="1450541"/>
    <lineage>
        <taxon>Eukaryota</taxon>
        <taxon>Fungi</taxon>
        <taxon>Dikarya</taxon>
        <taxon>Ascomycota</taxon>
        <taxon>Pezizomycotina</taxon>
        <taxon>Eurotiomycetes</taxon>
        <taxon>Eurotiomycetidae</taxon>
        <taxon>Eurotiales</taxon>
        <taxon>Aspergillaceae</taxon>
        <taxon>Aspergillus</taxon>
        <taxon>Aspergillus subgen. Circumdati</taxon>
    </lineage>
</organism>
<dbReference type="EMBL" id="KZ825513">
    <property type="protein sequence ID" value="PYI30608.1"/>
    <property type="molecule type" value="Genomic_DNA"/>
</dbReference>
<protein>
    <submittedName>
        <fullName evidence="2">Uncharacterized protein</fullName>
    </submittedName>
</protein>
<feature type="transmembrane region" description="Helical" evidence="1">
    <location>
        <begin position="99"/>
        <end position="118"/>
    </location>
</feature>
<name>A0A2V5I1H9_9EURO</name>